<proteinExistence type="predicted"/>
<dbReference type="EMBL" id="BGPR01153212">
    <property type="protein sequence ID" value="GBL66756.1"/>
    <property type="molecule type" value="Genomic_DNA"/>
</dbReference>
<evidence type="ECO:0000313" key="2">
    <source>
        <dbReference type="EMBL" id="GBL66756.1"/>
    </source>
</evidence>
<feature type="region of interest" description="Disordered" evidence="1">
    <location>
        <begin position="21"/>
        <end position="50"/>
    </location>
</feature>
<evidence type="ECO:0000256" key="1">
    <source>
        <dbReference type="SAM" id="MobiDB-lite"/>
    </source>
</evidence>
<comment type="caution">
    <text evidence="2">The sequence shown here is derived from an EMBL/GenBank/DDBJ whole genome shotgun (WGS) entry which is preliminary data.</text>
</comment>
<name>A0A4Y1ZUP1_ARAVE</name>
<protein>
    <submittedName>
        <fullName evidence="2">Uncharacterized protein</fullName>
    </submittedName>
</protein>
<gene>
    <name evidence="2" type="ORF">AVEN_110985_1</name>
</gene>
<reference evidence="2 3" key="1">
    <citation type="journal article" date="2019" name="Sci. Rep.">
        <title>Orb-weaving spider Araneus ventricosus genome elucidates the spidroin gene catalogue.</title>
        <authorList>
            <person name="Kono N."/>
            <person name="Nakamura H."/>
            <person name="Ohtoshi R."/>
            <person name="Moran D.A.P."/>
            <person name="Shinohara A."/>
            <person name="Yoshida Y."/>
            <person name="Fujiwara M."/>
            <person name="Mori M."/>
            <person name="Tomita M."/>
            <person name="Arakawa K."/>
        </authorList>
    </citation>
    <scope>NUCLEOTIDE SEQUENCE [LARGE SCALE GENOMIC DNA]</scope>
</reference>
<dbReference type="AlphaFoldDB" id="A0A4Y1ZUP1"/>
<dbReference type="Proteomes" id="UP000499080">
    <property type="component" value="Unassembled WGS sequence"/>
</dbReference>
<sequence>MGNSLPLSKTAMTAGTLRILRTCSPSPSGRATLTKKARAAGVKSITPNERGRKLHGDIRMSTVFCLKGRSRVDRVKRSGRQFEIRIVRTYGNPV</sequence>
<evidence type="ECO:0000313" key="3">
    <source>
        <dbReference type="Proteomes" id="UP000499080"/>
    </source>
</evidence>
<keyword evidence="3" id="KW-1185">Reference proteome</keyword>
<accession>A0A4Y1ZUP1</accession>
<organism evidence="2 3">
    <name type="scientific">Araneus ventricosus</name>
    <name type="common">Orbweaver spider</name>
    <name type="synonym">Epeira ventricosa</name>
    <dbReference type="NCBI Taxonomy" id="182803"/>
    <lineage>
        <taxon>Eukaryota</taxon>
        <taxon>Metazoa</taxon>
        <taxon>Ecdysozoa</taxon>
        <taxon>Arthropoda</taxon>
        <taxon>Chelicerata</taxon>
        <taxon>Arachnida</taxon>
        <taxon>Araneae</taxon>
        <taxon>Araneomorphae</taxon>
        <taxon>Entelegynae</taxon>
        <taxon>Araneoidea</taxon>
        <taxon>Araneidae</taxon>
        <taxon>Araneus</taxon>
    </lineage>
</organism>